<accession>A0A1D1UXD4</accession>
<feature type="region of interest" description="Disordered" evidence="1">
    <location>
        <begin position="1"/>
        <end position="47"/>
    </location>
</feature>
<dbReference type="SUPFAM" id="SSF48371">
    <property type="entry name" value="ARM repeat"/>
    <property type="match status" value="1"/>
</dbReference>
<feature type="compositionally biased region" description="Low complexity" evidence="1">
    <location>
        <begin position="1"/>
        <end position="18"/>
    </location>
</feature>
<evidence type="ECO:0000256" key="1">
    <source>
        <dbReference type="SAM" id="MobiDB-lite"/>
    </source>
</evidence>
<sequence length="315" mass="34648">MAAAQAAVNAPLPRATPRLPRDADTSDSEDDMLSSPPPPRGEAKKPLVFPTSDITEVYAQLQRGLGTMMPAEDAELLDEIFEFATTSENNALLSMSKNHFTFLSDILVSEELKSNIKILSVKMLQYLLQSSSAINVLRFCPEHPILEYLIMLGRQRSPDSEELLEAIKMMCNACSTTSGFSWLSDETEWSLEDVVEKTSNVDTVAHFCTWSLGKQGMKEVQEAAIKLAYNLSIPEITDQLAEQISATLLKLLTQPGPPLTDTAVQHLLGALANFSDVSTQVAHNINAQAVDWNSVQAKYPKSKDILSTFSQKIQS</sequence>
<protein>
    <submittedName>
        <fullName evidence="2">Uncharacterized protein</fullName>
    </submittedName>
</protein>
<dbReference type="Proteomes" id="UP000186922">
    <property type="component" value="Unassembled WGS sequence"/>
</dbReference>
<dbReference type="InterPro" id="IPR016024">
    <property type="entry name" value="ARM-type_fold"/>
</dbReference>
<dbReference type="InterPro" id="IPR011989">
    <property type="entry name" value="ARM-like"/>
</dbReference>
<reference evidence="2 3" key="1">
    <citation type="journal article" date="2016" name="Nat. Commun.">
        <title>Extremotolerant tardigrade genome and improved radiotolerance of human cultured cells by tardigrade-unique protein.</title>
        <authorList>
            <person name="Hashimoto T."/>
            <person name="Horikawa D.D."/>
            <person name="Saito Y."/>
            <person name="Kuwahara H."/>
            <person name="Kozuka-Hata H."/>
            <person name="Shin-I T."/>
            <person name="Minakuchi Y."/>
            <person name="Ohishi K."/>
            <person name="Motoyama A."/>
            <person name="Aizu T."/>
            <person name="Enomoto A."/>
            <person name="Kondo K."/>
            <person name="Tanaka S."/>
            <person name="Hara Y."/>
            <person name="Koshikawa S."/>
            <person name="Sagara H."/>
            <person name="Miura T."/>
            <person name="Yokobori S."/>
            <person name="Miyagawa K."/>
            <person name="Suzuki Y."/>
            <person name="Kubo T."/>
            <person name="Oyama M."/>
            <person name="Kohara Y."/>
            <person name="Fujiyama A."/>
            <person name="Arakawa K."/>
            <person name="Katayama T."/>
            <person name="Toyoda A."/>
            <person name="Kunieda T."/>
        </authorList>
    </citation>
    <scope>NUCLEOTIDE SEQUENCE [LARGE SCALE GENOMIC DNA]</scope>
    <source>
        <strain evidence="2 3">YOKOZUNA-1</strain>
    </source>
</reference>
<proteinExistence type="predicted"/>
<keyword evidence="3" id="KW-1185">Reference proteome</keyword>
<dbReference type="AlphaFoldDB" id="A0A1D1UXD4"/>
<organism evidence="2 3">
    <name type="scientific">Ramazzottius varieornatus</name>
    <name type="common">Water bear</name>
    <name type="synonym">Tardigrade</name>
    <dbReference type="NCBI Taxonomy" id="947166"/>
    <lineage>
        <taxon>Eukaryota</taxon>
        <taxon>Metazoa</taxon>
        <taxon>Ecdysozoa</taxon>
        <taxon>Tardigrada</taxon>
        <taxon>Eutardigrada</taxon>
        <taxon>Parachela</taxon>
        <taxon>Hypsibioidea</taxon>
        <taxon>Ramazzottiidae</taxon>
        <taxon>Ramazzottius</taxon>
    </lineage>
</organism>
<evidence type="ECO:0000313" key="3">
    <source>
        <dbReference type="Proteomes" id="UP000186922"/>
    </source>
</evidence>
<evidence type="ECO:0000313" key="2">
    <source>
        <dbReference type="EMBL" id="GAU94304.1"/>
    </source>
</evidence>
<dbReference type="Gene3D" id="1.25.10.10">
    <property type="entry name" value="Leucine-rich Repeat Variant"/>
    <property type="match status" value="1"/>
</dbReference>
<name>A0A1D1UXD4_RAMVA</name>
<comment type="caution">
    <text evidence="2">The sequence shown here is derived from an EMBL/GenBank/DDBJ whole genome shotgun (WGS) entry which is preliminary data.</text>
</comment>
<gene>
    <name evidence="2" type="primary">RvY_06102-1</name>
    <name evidence="2" type="synonym">RvY_06102.1</name>
    <name evidence="2" type="ORF">RvY_06102</name>
</gene>
<dbReference type="EMBL" id="BDGG01000002">
    <property type="protein sequence ID" value="GAU94304.1"/>
    <property type="molecule type" value="Genomic_DNA"/>
</dbReference>